<feature type="region of interest" description="Disordered" evidence="1">
    <location>
        <begin position="121"/>
        <end position="147"/>
    </location>
</feature>
<proteinExistence type="predicted"/>
<reference evidence="2" key="1">
    <citation type="submission" date="2025-05" db="UniProtKB">
        <authorList>
            <consortium name="EnsemblMetazoa"/>
        </authorList>
    </citation>
    <scope>IDENTIFICATION</scope>
</reference>
<protein>
    <submittedName>
        <fullName evidence="2">Uncharacterized protein</fullName>
    </submittedName>
</protein>
<dbReference type="Proteomes" id="UP001652700">
    <property type="component" value="Unplaced"/>
</dbReference>
<feature type="compositionally biased region" description="Basic and acidic residues" evidence="1">
    <location>
        <begin position="203"/>
        <end position="212"/>
    </location>
</feature>
<keyword evidence="3" id="KW-1185">Reference proteome</keyword>
<evidence type="ECO:0000313" key="2">
    <source>
        <dbReference type="EnsemblMetazoa" id="XP_050509712.1"/>
    </source>
</evidence>
<accession>A0ABM5KHM3</accession>
<organism evidence="2 3">
    <name type="scientific">Diabrotica virgifera virgifera</name>
    <name type="common">western corn rootworm</name>
    <dbReference type="NCBI Taxonomy" id="50390"/>
    <lineage>
        <taxon>Eukaryota</taxon>
        <taxon>Metazoa</taxon>
        <taxon>Ecdysozoa</taxon>
        <taxon>Arthropoda</taxon>
        <taxon>Hexapoda</taxon>
        <taxon>Insecta</taxon>
        <taxon>Pterygota</taxon>
        <taxon>Neoptera</taxon>
        <taxon>Endopterygota</taxon>
        <taxon>Coleoptera</taxon>
        <taxon>Polyphaga</taxon>
        <taxon>Cucujiformia</taxon>
        <taxon>Chrysomeloidea</taxon>
        <taxon>Chrysomelidae</taxon>
        <taxon>Galerucinae</taxon>
        <taxon>Diabroticina</taxon>
        <taxon>Diabroticites</taxon>
        <taxon>Diabrotica</taxon>
    </lineage>
</organism>
<dbReference type="RefSeq" id="XP_050509712.1">
    <property type="nucleotide sequence ID" value="XM_050653755.1"/>
</dbReference>
<evidence type="ECO:0000256" key="1">
    <source>
        <dbReference type="SAM" id="MobiDB-lite"/>
    </source>
</evidence>
<dbReference type="EnsemblMetazoa" id="XM_050653755.1">
    <property type="protein sequence ID" value="XP_050509712.1"/>
    <property type="gene ID" value="LOC126886735"/>
</dbReference>
<feature type="region of interest" description="Disordered" evidence="1">
    <location>
        <begin position="168"/>
        <end position="217"/>
    </location>
</feature>
<dbReference type="GeneID" id="126886735"/>
<feature type="compositionally biased region" description="Acidic residues" evidence="1">
    <location>
        <begin position="173"/>
        <end position="202"/>
    </location>
</feature>
<sequence length="294" mass="34820">MTFLSFGLKMCHYQTWKIIEQRRQLKVGSFDLNGYRSLSREIQRNCRKDKDKYVSNICQEVEIHLHRNETRDLLQKVKLLTREFKPRNYAIEDETEIEMNYEEEQKYLQRLLEEVNSNDELEYDDSADSSEEDEVEIQDLDTDSEQDIPEAENDVFDEAEAQNICRRIPIFLDESEEETEEDTEMKSEEDSEEDTDTEDTESEAPRKAERKSSQRKRSRRAVRKVALQKLETLFEDQQDQIENITYQSLIVLCDLSIGNINDGNTPESDKVKHNIMKMYLSNQQFKQLILVQSS</sequence>
<name>A0ABM5KHM3_DIAVI</name>
<evidence type="ECO:0000313" key="3">
    <source>
        <dbReference type="Proteomes" id="UP001652700"/>
    </source>
</evidence>